<dbReference type="InterPro" id="IPR029060">
    <property type="entry name" value="PIN-like_dom_sf"/>
</dbReference>
<feature type="region of interest" description="Disordered" evidence="3">
    <location>
        <begin position="521"/>
        <end position="592"/>
    </location>
</feature>
<keyword evidence="1" id="KW-0540">Nuclease</keyword>
<dbReference type="SUPFAM" id="SSF47807">
    <property type="entry name" value="5' to 3' exonuclease, C-terminal subdomain"/>
    <property type="match status" value="1"/>
</dbReference>
<dbReference type="InterPro" id="IPR006084">
    <property type="entry name" value="XPG/Rad2"/>
</dbReference>
<dbReference type="SMART" id="SM00484">
    <property type="entry name" value="XPGI"/>
    <property type="match status" value="1"/>
</dbReference>
<dbReference type="InterPro" id="IPR037316">
    <property type="entry name" value="Yen1_H3TH"/>
</dbReference>
<dbReference type="GO" id="GO:0017108">
    <property type="term" value="F:5'-flap endonuclease activity"/>
    <property type="evidence" value="ECO:0007669"/>
    <property type="project" value="TreeGrafter"/>
</dbReference>
<evidence type="ECO:0008006" key="8">
    <source>
        <dbReference type="Google" id="ProtNLM"/>
    </source>
</evidence>
<feature type="compositionally biased region" description="Polar residues" evidence="3">
    <location>
        <begin position="734"/>
        <end position="747"/>
    </location>
</feature>
<proteinExistence type="predicted"/>
<evidence type="ECO:0000313" key="7">
    <source>
        <dbReference type="Proteomes" id="UP000298327"/>
    </source>
</evidence>
<evidence type="ECO:0000259" key="4">
    <source>
        <dbReference type="SMART" id="SM00484"/>
    </source>
</evidence>
<dbReference type="CDD" id="cd09906">
    <property type="entry name" value="H3TH_YEN1"/>
    <property type="match status" value="1"/>
</dbReference>
<feature type="region of interest" description="Disordered" evidence="3">
    <location>
        <begin position="615"/>
        <end position="771"/>
    </location>
</feature>
<accession>A0A4Y9Z7S3</accession>
<dbReference type="SMART" id="SM00485">
    <property type="entry name" value="XPGN"/>
    <property type="match status" value="1"/>
</dbReference>
<dbReference type="CDD" id="cd09870">
    <property type="entry name" value="PIN_YEN1"/>
    <property type="match status" value="1"/>
</dbReference>
<dbReference type="GO" id="GO:0008821">
    <property type="term" value="F:crossover junction DNA endonuclease activity"/>
    <property type="evidence" value="ECO:0007669"/>
    <property type="project" value="InterPro"/>
</dbReference>
<dbReference type="AlphaFoldDB" id="A0A4Y9Z7S3"/>
<dbReference type="PANTHER" id="PTHR11081:SF75">
    <property type="entry name" value="ENDONUCLEASE, PUTATIVE (AFU_ORTHOLOGUE AFUA_3G13260)-RELATED"/>
    <property type="match status" value="1"/>
</dbReference>
<reference evidence="6 7" key="1">
    <citation type="submission" date="2019-02" db="EMBL/GenBank/DDBJ databases">
        <title>Genome sequencing of the rare red list fungi Dentipellis fragilis.</title>
        <authorList>
            <person name="Buettner E."/>
            <person name="Kellner H."/>
        </authorList>
    </citation>
    <scope>NUCLEOTIDE SEQUENCE [LARGE SCALE GENOMIC DNA]</scope>
    <source>
        <strain evidence="6 7">DSM 105465</strain>
    </source>
</reference>
<keyword evidence="2" id="KW-0378">Hydrolase</keyword>
<dbReference type="InterPro" id="IPR041177">
    <property type="entry name" value="GEN1_C"/>
</dbReference>
<dbReference type="SUPFAM" id="SSF88723">
    <property type="entry name" value="PIN domain-like"/>
    <property type="match status" value="1"/>
</dbReference>
<dbReference type="Pfam" id="PF00867">
    <property type="entry name" value="XPG_I"/>
    <property type="match status" value="1"/>
</dbReference>
<keyword evidence="7" id="KW-1185">Reference proteome</keyword>
<gene>
    <name evidence="6" type="ORF">EVG20_g2183</name>
</gene>
<evidence type="ECO:0000313" key="6">
    <source>
        <dbReference type="EMBL" id="TFY70815.1"/>
    </source>
</evidence>
<name>A0A4Y9Z7S3_9AGAM</name>
<dbReference type="PANTHER" id="PTHR11081">
    <property type="entry name" value="FLAP ENDONUCLEASE FAMILY MEMBER"/>
    <property type="match status" value="1"/>
</dbReference>
<evidence type="ECO:0000256" key="3">
    <source>
        <dbReference type="SAM" id="MobiDB-lite"/>
    </source>
</evidence>
<feature type="compositionally biased region" description="Acidic residues" evidence="3">
    <location>
        <begin position="663"/>
        <end position="675"/>
    </location>
</feature>
<organism evidence="6 7">
    <name type="scientific">Dentipellis fragilis</name>
    <dbReference type="NCBI Taxonomy" id="205917"/>
    <lineage>
        <taxon>Eukaryota</taxon>
        <taxon>Fungi</taxon>
        <taxon>Dikarya</taxon>
        <taxon>Basidiomycota</taxon>
        <taxon>Agaricomycotina</taxon>
        <taxon>Agaricomycetes</taxon>
        <taxon>Russulales</taxon>
        <taxon>Hericiaceae</taxon>
        <taxon>Dentipellis</taxon>
    </lineage>
</organism>
<feature type="compositionally biased region" description="Basic and acidic residues" evidence="3">
    <location>
        <begin position="556"/>
        <end position="573"/>
    </location>
</feature>
<dbReference type="Proteomes" id="UP000298327">
    <property type="component" value="Unassembled WGS sequence"/>
</dbReference>
<dbReference type="EMBL" id="SEOQ01000081">
    <property type="protein sequence ID" value="TFY70815.1"/>
    <property type="molecule type" value="Genomic_DNA"/>
</dbReference>
<feature type="compositionally biased region" description="Polar residues" evidence="3">
    <location>
        <begin position="623"/>
        <end position="633"/>
    </location>
</feature>
<evidence type="ECO:0000256" key="1">
    <source>
        <dbReference type="ARBA" id="ARBA00022722"/>
    </source>
</evidence>
<feature type="domain" description="XPG N-terminal" evidence="5">
    <location>
        <begin position="1"/>
        <end position="96"/>
    </location>
</feature>
<dbReference type="Pfam" id="PF18380">
    <property type="entry name" value="GEN1_C"/>
    <property type="match status" value="1"/>
</dbReference>
<feature type="region of interest" description="Disordered" evidence="3">
    <location>
        <begin position="800"/>
        <end position="833"/>
    </location>
</feature>
<protein>
    <recommendedName>
        <fullName evidence="8">XPG-I domain-containing protein</fullName>
    </recommendedName>
</protein>
<dbReference type="InterPro" id="IPR006085">
    <property type="entry name" value="XPG_DNA_repair_N"/>
</dbReference>
<feature type="compositionally biased region" description="Low complexity" evidence="3">
    <location>
        <begin position="754"/>
        <end position="770"/>
    </location>
</feature>
<feature type="compositionally biased region" description="Basic residues" evidence="3">
    <location>
        <begin position="523"/>
        <end position="536"/>
    </location>
</feature>
<feature type="domain" description="XPG-I" evidence="4">
    <location>
        <begin position="113"/>
        <end position="183"/>
    </location>
</feature>
<dbReference type="GO" id="GO:0006281">
    <property type="term" value="P:DNA repair"/>
    <property type="evidence" value="ECO:0007669"/>
    <property type="project" value="UniProtKB-ARBA"/>
</dbReference>
<dbReference type="InterPro" id="IPR036279">
    <property type="entry name" value="5-3_exonuclease_C_sf"/>
</dbReference>
<dbReference type="PRINTS" id="PR00853">
    <property type="entry name" value="XPGRADSUPER"/>
</dbReference>
<feature type="compositionally biased region" description="Polar residues" evidence="3">
    <location>
        <begin position="541"/>
        <end position="555"/>
    </location>
</feature>
<comment type="caution">
    <text evidence="6">The sequence shown here is derived from an EMBL/GenBank/DDBJ whole genome shotgun (WGS) entry which is preliminary data.</text>
</comment>
<evidence type="ECO:0000259" key="5">
    <source>
        <dbReference type="SMART" id="SM00485"/>
    </source>
</evidence>
<feature type="compositionally biased region" description="Low complexity" evidence="3">
    <location>
        <begin position="579"/>
        <end position="592"/>
    </location>
</feature>
<dbReference type="InterPro" id="IPR006086">
    <property type="entry name" value="XPG-I_dom"/>
</dbReference>
<dbReference type="Gene3D" id="3.40.50.1010">
    <property type="entry name" value="5'-nuclease"/>
    <property type="match status" value="2"/>
</dbReference>
<dbReference type="OrthoDB" id="2959108at2759"/>
<evidence type="ECO:0000256" key="2">
    <source>
        <dbReference type="ARBA" id="ARBA00022801"/>
    </source>
</evidence>
<feature type="compositionally biased region" description="Basic residues" evidence="3">
    <location>
        <begin position="712"/>
        <end position="727"/>
    </location>
</feature>
<sequence>MGVPGLWDVLRPAAQTRSLTHLAVVDGFQANPAGLRGLRVGIDASIWFFHAAYGREGENPELRTLFFRCARLMSMPFLPLFVFDGPRRPNIKRGKRITGKDHWLVNGMKEIIEAFGFEWRMAPGEAEAELAYLNSTGLIDAIMSDDVDNFLFGARVVIRNPSISLSGNRSHSLKNSAGKNDGNHSAVFTSDAIATHTSVGLSRGGLILIGLLSGGDYHQAGLPRCGPNIACGLARCGFGDQLLEAANSFEAHELPAFLDRWRESLRHELRTNSKGHLGTKKPSLAKAVDDDFPSIDVLLSYAKPITSENDKTAKRKHVPPKWRSEPDLGKIAHLCEIHFEWGIRDIIIKRFRTVLWPSAILQCLRQLVLETDKHAGRHALPSASTRPLPISSSDAAGTPSKLLAAHLSSMRFEDSGSEDTPDRLVVKIHSRRSHASTDGILEYRLEVAPAELVRQCNTGIQGIRKPADTTFDAYASDLDDGSADGGKDSAMLDPNSHIRVWMPACVVELALPHLVHEFENKAATKKGNPRKARRTERKAPASQTPKKQSSKSISRTFDERHRHSSSDGLEKHILPPTQPSSSSASVSGLASPKSSTFSLLNVRLNSILDDEESSVPVYDLSSDPETISQSSKPQGKKNLHGPANATKKSTATPSIRPFPMAFTDDELGSSEDESDVLPGPLMRPSVGSQKPQYHSYDRRFGTTLPSPSKSSKSPRKPTNHPSPKRRAVPPASDSYRTGSRPSQSMEPSVTRVPTARSKTSTQSATAQDTSVIEISTDSETDDNGHPGIASKIAPLMLARSRAAGQGGTSRKYQGDPTVNHGARRQNNEIIDLT</sequence>
<dbReference type="STRING" id="205917.A0A4Y9Z7S3"/>